<dbReference type="GO" id="GO:0005524">
    <property type="term" value="F:ATP binding"/>
    <property type="evidence" value="ECO:0007669"/>
    <property type="project" value="UniProtKB-KW"/>
</dbReference>
<feature type="non-terminal residue" evidence="5">
    <location>
        <position position="887"/>
    </location>
</feature>
<name>A0A9P6CS54_9AGAR</name>
<protein>
    <recommendedName>
        <fullName evidence="1">ATP-dependent DNA helicase</fullName>
        <ecNumber evidence="1">5.6.2.3</ecNumber>
    </recommendedName>
</protein>
<dbReference type="Pfam" id="PF14214">
    <property type="entry name" value="Helitron_like_N"/>
    <property type="match status" value="1"/>
</dbReference>
<comment type="catalytic activity">
    <reaction evidence="1">
        <text>ATP + H2O = ADP + phosphate + H(+)</text>
        <dbReference type="Rhea" id="RHEA:13065"/>
        <dbReference type="ChEBI" id="CHEBI:15377"/>
        <dbReference type="ChEBI" id="CHEBI:15378"/>
        <dbReference type="ChEBI" id="CHEBI:30616"/>
        <dbReference type="ChEBI" id="CHEBI:43474"/>
        <dbReference type="ChEBI" id="CHEBI:456216"/>
        <dbReference type="EC" id="5.6.2.3"/>
    </reaction>
</comment>
<dbReference type="PANTHER" id="PTHR47642">
    <property type="entry name" value="ATP-DEPENDENT DNA HELICASE"/>
    <property type="match status" value="1"/>
</dbReference>
<dbReference type="GO" id="GO:0043139">
    <property type="term" value="F:5'-3' DNA helicase activity"/>
    <property type="evidence" value="ECO:0007669"/>
    <property type="project" value="UniProtKB-EC"/>
</dbReference>
<keyword evidence="1" id="KW-0547">Nucleotide-binding</keyword>
<comment type="similarity">
    <text evidence="1">Belongs to the helicase family.</text>
</comment>
<dbReference type="EC" id="5.6.2.3" evidence="1"/>
<dbReference type="OrthoDB" id="3054702at2759"/>
<dbReference type="InterPro" id="IPR051055">
    <property type="entry name" value="PIF1_helicase"/>
</dbReference>
<dbReference type="InterPro" id="IPR027417">
    <property type="entry name" value="P-loop_NTPase"/>
</dbReference>
<keyword evidence="1" id="KW-0233">DNA recombination</keyword>
<gene>
    <name evidence="5" type="ORF">BDN70DRAFT_902252</name>
</gene>
<keyword evidence="1" id="KW-0378">Hydrolase</keyword>
<dbReference type="InterPro" id="IPR025476">
    <property type="entry name" value="Helitron_helicase-like"/>
</dbReference>
<accession>A0A9P6CS54</accession>
<dbReference type="GO" id="GO:0000723">
    <property type="term" value="P:telomere maintenance"/>
    <property type="evidence" value="ECO:0007669"/>
    <property type="project" value="InterPro"/>
</dbReference>
<keyword evidence="6" id="KW-1185">Reference proteome</keyword>
<evidence type="ECO:0000259" key="4">
    <source>
        <dbReference type="Pfam" id="PF14214"/>
    </source>
</evidence>
<dbReference type="GO" id="GO:0006310">
    <property type="term" value="P:DNA recombination"/>
    <property type="evidence" value="ECO:0007669"/>
    <property type="project" value="UniProtKB-KW"/>
</dbReference>
<dbReference type="Pfam" id="PF05970">
    <property type="entry name" value="PIF1"/>
    <property type="match status" value="1"/>
</dbReference>
<dbReference type="Proteomes" id="UP000807469">
    <property type="component" value="Unassembled WGS sequence"/>
</dbReference>
<dbReference type="Gene3D" id="3.40.50.300">
    <property type="entry name" value="P-loop containing nucleotide triphosphate hydrolases"/>
    <property type="match status" value="1"/>
</dbReference>
<feature type="domain" description="Helitron helicase-like" evidence="4">
    <location>
        <begin position="15"/>
        <end position="166"/>
    </location>
</feature>
<dbReference type="GO" id="GO:0006281">
    <property type="term" value="P:DNA repair"/>
    <property type="evidence" value="ECO:0007669"/>
    <property type="project" value="UniProtKB-KW"/>
</dbReference>
<evidence type="ECO:0000256" key="2">
    <source>
        <dbReference type="SAM" id="MobiDB-lite"/>
    </source>
</evidence>
<keyword evidence="1" id="KW-0347">Helicase</keyword>
<evidence type="ECO:0000256" key="1">
    <source>
        <dbReference type="RuleBase" id="RU363044"/>
    </source>
</evidence>
<evidence type="ECO:0000313" key="5">
    <source>
        <dbReference type="EMBL" id="KAF9470258.1"/>
    </source>
</evidence>
<keyword evidence="1" id="KW-0234">DNA repair</keyword>
<feature type="region of interest" description="Disordered" evidence="2">
    <location>
        <begin position="759"/>
        <end position="780"/>
    </location>
</feature>
<dbReference type="InterPro" id="IPR010285">
    <property type="entry name" value="DNA_helicase_pif1-like_DEAD"/>
</dbReference>
<keyword evidence="1" id="KW-0067">ATP-binding</keyword>
<keyword evidence="1" id="KW-0227">DNA damage</keyword>
<feature type="region of interest" description="Disordered" evidence="2">
    <location>
        <begin position="625"/>
        <end position="646"/>
    </location>
</feature>
<comment type="caution">
    <text evidence="5">The sequence shown here is derived from an EMBL/GenBank/DDBJ whole genome shotgun (WGS) entry which is preliminary data.</text>
</comment>
<comment type="cofactor">
    <cofactor evidence="1">
        <name>Mg(2+)</name>
        <dbReference type="ChEBI" id="CHEBI:18420"/>
    </cofactor>
</comment>
<sequence>DFFEASKEESRGVPFSNPAIRALRKHISAIRTRVPGTDESRAEIRSKIWGMNLAFNPPSLWITINPADTQDPIAQVLAGVKIDLDNFCNTAGPDNDQRGVNITSDAYAAAKFFHFTIETVLDCLFGIRKKREGRSSEEGGILGKVQGYIGTVEAQGRGTLHLHMLIWLKDAPSSKLMEHALKNENFRQKIKTYIKAIIRADIDELSHKDVLRHIPRVSAVSYSRPVDPRLGEFAEKAEAHERQLARAVQLHDCKISTCLKLVNGRMQCKRRAPFQLATDDWVHENGEWGPKRFCSHFNNWNSTLLRAVRSNHDVKLIMNGGMTKSITWYITNYATKKQQKSSNITAILAKKHAFHHKIEKHTTDVNLARKRLIQRCALAISNCHEFSAPEAFSNIMNWLDRYESHNFAAIYLDSAIMALKQAFPELEHTHISESLASTGDVNPNRVDDTASTLNNGAATISFVSDSIQLRDQLKDYKFRGVALEHMNLYEFIIETYEFTLTSKDIINNQTVAETAGAGRQRSIRIPYMEEALKPKRCRIIRAPGHDTVPRIVGKWFSRNDEPAYHELYCASMMMMFKPWRSIKDLKVSGELFQDKWNSLQPTLPLKLKRVVDNIQYYHECADSARERREAEQQGTNESFEGGSFEFEADEEINENGEEDDRYIQNLTEDDVVSARENKLAAREKIFGRVGLQIGSDVEFFPELEEFATAYRQPSQKAELGDLGTIQQWAKQLTDTTRRQLTQTGRIDLSSTSMAEVPAVEVNSNNETNESNSTSARNYPEIPLVEPSVNAVEPASVMDNTHRPKLAQLNKEQKVAHDIVERKLRQIIAGNDTPQLKMLILGHGGTGKSHLISTITETFEYLKSSSKLAKCATSGIAASGIKGQTLHS</sequence>
<feature type="non-terminal residue" evidence="5">
    <location>
        <position position="1"/>
    </location>
</feature>
<dbReference type="GO" id="GO:0016787">
    <property type="term" value="F:hydrolase activity"/>
    <property type="evidence" value="ECO:0007669"/>
    <property type="project" value="UniProtKB-KW"/>
</dbReference>
<dbReference type="EMBL" id="MU156120">
    <property type="protein sequence ID" value="KAF9470258.1"/>
    <property type="molecule type" value="Genomic_DNA"/>
</dbReference>
<feature type="compositionally biased region" description="Low complexity" evidence="2">
    <location>
        <begin position="762"/>
        <end position="774"/>
    </location>
</feature>
<organism evidence="5 6">
    <name type="scientific">Pholiota conissans</name>
    <dbReference type="NCBI Taxonomy" id="109636"/>
    <lineage>
        <taxon>Eukaryota</taxon>
        <taxon>Fungi</taxon>
        <taxon>Dikarya</taxon>
        <taxon>Basidiomycota</taxon>
        <taxon>Agaricomycotina</taxon>
        <taxon>Agaricomycetes</taxon>
        <taxon>Agaricomycetidae</taxon>
        <taxon>Agaricales</taxon>
        <taxon>Agaricineae</taxon>
        <taxon>Strophariaceae</taxon>
        <taxon>Pholiota</taxon>
    </lineage>
</organism>
<evidence type="ECO:0000259" key="3">
    <source>
        <dbReference type="Pfam" id="PF05970"/>
    </source>
</evidence>
<feature type="domain" description="DNA helicase Pif1-like DEAD-box helicase" evidence="3">
    <location>
        <begin position="807"/>
        <end position="887"/>
    </location>
</feature>
<dbReference type="AlphaFoldDB" id="A0A9P6CS54"/>
<proteinExistence type="inferred from homology"/>
<reference evidence="5" key="1">
    <citation type="submission" date="2020-11" db="EMBL/GenBank/DDBJ databases">
        <authorList>
            <consortium name="DOE Joint Genome Institute"/>
            <person name="Ahrendt S."/>
            <person name="Riley R."/>
            <person name="Andreopoulos W."/>
            <person name="Labutti K."/>
            <person name="Pangilinan J."/>
            <person name="Ruiz-Duenas F.J."/>
            <person name="Barrasa J.M."/>
            <person name="Sanchez-Garcia M."/>
            <person name="Camarero S."/>
            <person name="Miyauchi S."/>
            <person name="Serrano A."/>
            <person name="Linde D."/>
            <person name="Babiker R."/>
            <person name="Drula E."/>
            <person name="Ayuso-Fernandez I."/>
            <person name="Pacheco R."/>
            <person name="Padilla G."/>
            <person name="Ferreira P."/>
            <person name="Barriuso J."/>
            <person name="Kellner H."/>
            <person name="Castanera R."/>
            <person name="Alfaro M."/>
            <person name="Ramirez L."/>
            <person name="Pisabarro A.G."/>
            <person name="Kuo A."/>
            <person name="Tritt A."/>
            <person name="Lipzen A."/>
            <person name="He G."/>
            <person name="Yan M."/>
            <person name="Ng V."/>
            <person name="Cullen D."/>
            <person name="Martin F."/>
            <person name="Rosso M.-N."/>
            <person name="Henrissat B."/>
            <person name="Hibbett D."/>
            <person name="Martinez A.T."/>
            <person name="Grigoriev I.V."/>
        </authorList>
    </citation>
    <scope>NUCLEOTIDE SEQUENCE</scope>
    <source>
        <strain evidence="5">CIRM-BRFM 674</strain>
    </source>
</reference>
<evidence type="ECO:0000313" key="6">
    <source>
        <dbReference type="Proteomes" id="UP000807469"/>
    </source>
</evidence>